<dbReference type="OrthoDB" id="853948at2"/>
<comment type="caution">
    <text evidence="2">The sequence shown here is derived from an EMBL/GenBank/DDBJ whole genome shotgun (WGS) entry which is preliminary data.</text>
</comment>
<organism evidence="2 3">
    <name type="scientific">Aquimarina algiphila</name>
    <dbReference type="NCBI Taxonomy" id="2047982"/>
    <lineage>
        <taxon>Bacteria</taxon>
        <taxon>Pseudomonadati</taxon>
        <taxon>Bacteroidota</taxon>
        <taxon>Flavobacteriia</taxon>
        <taxon>Flavobacteriales</taxon>
        <taxon>Flavobacteriaceae</taxon>
        <taxon>Aquimarina</taxon>
    </lineage>
</organism>
<reference evidence="2 3" key="1">
    <citation type="submission" date="2019-07" db="EMBL/GenBank/DDBJ databases">
        <title>The draft genome sequence of Aquimarina algiphila M91.</title>
        <authorList>
            <person name="Meng X."/>
        </authorList>
    </citation>
    <scope>NUCLEOTIDE SEQUENCE [LARGE SCALE GENOMIC DNA]</scope>
    <source>
        <strain evidence="2 3">M91</strain>
    </source>
</reference>
<gene>
    <name evidence="2" type="ORF">FOF46_29015</name>
</gene>
<dbReference type="InterPro" id="IPR027417">
    <property type="entry name" value="P-loop_NTPase"/>
</dbReference>
<accession>A0A554VB11</accession>
<evidence type="ECO:0000313" key="2">
    <source>
        <dbReference type="EMBL" id="TSE03530.1"/>
    </source>
</evidence>
<evidence type="ECO:0000313" key="3">
    <source>
        <dbReference type="Proteomes" id="UP000318833"/>
    </source>
</evidence>
<keyword evidence="3" id="KW-1185">Reference proteome</keyword>
<feature type="coiled-coil region" evidence="1">
    <location>
        <begin position="386"/>
        <end position="413"/>
    </location>
</feature>
<dbReference type="RefSeq" id="WP_143918952.1">
    <property type="nucleotide sequence ID" value="NZ_CANMIK010000101.1"/>
</dbReference>
<proteinExistence type="predicted"/>
<name>A0A554VB11_9FLAO</name>
<dbReference type="Gene3D" id="3.40.50.300">
    <property type="entry name" value="P-loop containing nucleotide triphosphate hydrolases"/>
    <property type="match status" value="1"/>
</dbReference>
<protein>
    <submittedName>
        <fullName evidence="2">Uncharacterized protein</fullName>
    </submittedName>
</protein>
<dbReference type="Proteomes" id="UP000318833">
    <property type="component" value="Unassembled WGS sequence"/>
</dbReference>
<sequence length="641" mass="74406">MSILKINELIIVHGDKYVYHEKFHDKINIIRGDNSTGKSSLSSFLFFILGGDFTEWLPEAKSCDYAIAELFINGVKVTVRRNLEKNERGNSMPKRPMYINISPLEEAIKSYTKGWKIYPYSKTDKQDTFSQVIFNLLDFPEVSTDNLETITLNQILRLLYIDQLSSLNALMRNEDFDSPLVRDAIGNLLLGTYNDDKLKHEKTLRERKKELSSIRSQISALEDVFKNSSFELDALKIDKKISTLGKQLDKVNEALKEPEELIGNVKATDTKKELDVLSKELKKRKVEYTDIASEIEYLEADFLDSQDFIKVLEDKLNDINKSIITREHFGKLQLEYCPSCLQKLKIPKENHCNLCAQEVSDSTNLARFTRMKIELEMQLKESNYLIKERENDLLKLKAEYKIAVRNFKNAQKDIDIFTSQTKSSKSNIIDKLLDQKSKLKYDIEFQAKQLELISSYGEYKSREGQLKNQINTLESEIEKSHALQRIKASKAYSLINKYALELIKADGKYEEKFKSSTKVTINFRENTFYLDNRNRFSASSMVVLKNCVRFAIFFASIQLGFFRYPRFILCDNMEDKGMVDKRSKNFQKKVVEIAESEDFINKDFQIIFTTSKIAKKLNIPKYTVGKFYTPENKSLDFSEVS</sequence>
<evidence type="ECO:0000256" key="1">
    <source>
        <dbReference type="SAM" id="Coils"/>
    </source>
</evidence>
<keyword evidence="1" id="KW-0175">Coiled coil</keyword>
<dbReference type="EMBL" id="VLNR01000106">
    <property type="protein sequence ID" value="TSE03530.1"/>
    <property type="molecule type" value="Genomic_DNA"/>
</dbReference>
<dbReference type="AlphaFoldDB" id="A0A554VB11"/>